<comment type="caution">
    <text evidence="2">The sequence shown here is derived from an EMBL/GenBank/DDBJ whole genome shotgun (WGS) entry which is preliminary data.</text>
</comment>
<dbReference type="PROSITE" id="PS51257">
    <property type="entry name" value="PROKAR_LIPOPROTEIN"/>
    <property type="match status" value="1"/>
</dbReference>
<dbReference type="RefSeq" id="WP_148990636.1">
    <property type="nucleotide sequence ID" value="NZ_VTEW01000001.1"/>
</dbReference>
<feature type="chain" id="PRO_5038336086" evidence="1">
    <location>
        <begin position="20"/>
        <end position="110"/>
    </location>
</feature>
<keyword evidence="1" id="KW-0732">Signal</keyword>
<dbReference type="OrthoDB" id="2888074at2"/>
<evidence type="ECO:0000256" key="1">
    <source>
        <dbReference type="SAM" id="SignalP"/>
    </source>
</evidence>
<dbReference type="Proteomes" id="UP000325054">
    <property type="component" value="Unassembled WGS sequence"/>
</dbReference>
<gene>
    <name evidence="2" type="ORF">FZC80_02085</name>
</gene>
<evidence type="ECO:0000313" key="3">
    <source>
        <dbReference type="Proteomes" id="UP000325054"/>
    </source>
</evidence>
<dbReference type="EMBL" id="VTEW01000001">
    <property type="protein sequence ID" value="TYS84293.1"/>
    <property type="molecule type" value="Genomic_DNA"/>
</dbReference>
<dbReference type="AlphaFoldDB" id="A0A5D4UAG7"/>
<accession>A0A5D4UAG7</accession>
<protein>
    <submittedName>
        <fullName evidence="2">Uncharacterized protein</fullName>
    </submittedName>
</protein>
<organism evidence="2 3">
    <name type="scientific">Rossellomorea aquimaris</name>
    <dbReference type="NCBI Taxonomy" id="189382"/>
    <lineage>
        <taxon>Bacteria</taxon>
        <taxon>Bacillati</taxon>
        <taxon>Bacillota</taxon>
        <taxon>Bacilli</taxon>
        <taxon>Bacillales</taxon>
        <taxon>Bacillaceae</taxon>
        <taxon>Rossellomorea</taxon>
    </lineage>
</organism>
<name>A0A5D4UAG7_9BACI</name>
<sequence>MKKIFIHIFIFQLSLILFACSDSSAEKVRELQDEELLVKHWQELPDERKYTLIQQVQSEGAYRVKESREVQEHLIMLFDAGMRNTPYHDNNLMKAIEEFNEDREITENSK</sequence>
<evidence type="ECO:0000313" key="2">
    <source>
        <dbReference type="EMBL" id="TYS84293.1"/>
    </source>
</evidence>
<feature type="signal peptide" evidence="1">
    <location>
        <begin position="1"/>
        <end position="19"/>
    </location>
</feature>
<proteinExistence type="predicted"/>
<reference evidence="2 3" key="1">
    <citation type="submission" date="2019-08" db="EMBL/GenBank/DDBJ databases">
        <title>Bacillus genomes from the desert of Cuatro Cienegas, Coahuila.</title>
        <authorList>
            <person name="Olmedo-Alvarez G."/>
        </authorList>
    </citation>
    <scope>NUCLEOTIDE SEQUENCE [LARGE SCALE GENOMIC DNA]</scope>
    <source>
        <strain evidence="2 3">CH451a_14T</strain>
    </source>
</reference>